<organism evidence="2">
    <name type="scientific">uncultured Mycobacteriales bacterium</name>
    <dbReference type="NCBI Taxonomy" id="581187"/>
    <lineage>
        <taxon>Bacteria</taxon>
        <taxon>Bacillati</taxon>
        <taxon>Actinomycetota</taxon>
        <taxon>Actinomycetes</taxon>
        <taxon>Mycobacteriales</taxon>
        <taxon>environmental samples</taxon>
    </lineage>
</organism>
<feature type="compositionally biased region" description="Basic residues" evidence="1">
    <location>
        <begin position="128"/>
        <end position="140"/>
    </location>
</feature>
<feature type="non-terminal residue" evidence="2">
    <location>
        <position position="1"/>
    </location>
</feature>
<feature type="compositionally biased region" description="Low complexity" evidence="1">
    <location>
        <begin position="56"/>
        <end position="65"/>
    </location>
</feature>
<keyword evidence="2" id="KW-0808">Transferase</keyword>
<keyword evidence="2" id="KW-0418">Kinase</keyword>
<dbReference type="EMBL" id="CADCTP010000232">
    <property type="protein sequence ID" value="CAA9263652.1"/>
    <property type="molecule type" value="Genomic_DNA"/>
</dbReference>
<protein>
    <submittedName>
        <fullName evidence="2">Shikimate kinase I</fullName>
        <ecNumber evidence="2">2.7.1.71</ecNumber>
    </submittedName>
</protein>
<dbReference type="EC" id="2.7.1.71" evidence="2"/>
<evidence type="ECO:0000256" key="1">
    <source>
        <dbReference type="SAM" id="MobiDB-lite"/>
    </source>
</evidence>
<feature type="compositionally biased region" description="Basic residues" evidence="1">
    <location>
        <begin position="1"/>
        <end position="12"/>
    </location>
</feature>
<reference evidence="2" key="1">
    <citation type="submission" date="2020-02" db="EMBL/GenBank/DDBJ databases">
        <authorList>
            <person name="Meier V. D."/>
        </authorList>
    </citation>
    <scope>NUCLEOTIDE SEQUENCE</scope>
    <source>
        <strain evidence="2">AVDCRST_MAG41</strain>
    </source>
</reference>
<proteinExistence type="predicted"/>
<gene>
    <name evidence="2" type="ORF">AVDCRST_MAG41-2505</name>
</gene>
<feature type="region of interest" description="Disordered" evidence="1">
    <location>
        <begin position="1"/>
        <end position="167"/>
    </location>
</feature>
<feature type="compositionally biased region" description="Pro residues" evidence="1">
    <location>
        <begin position="157"/>
        <end position="167"/>
    </location>
</feature>
<evidence type="ECO:0000313" key="2">
    <source>
        <dbReference type="EMBL" id="CAA9263652.1"/>
    </source>
</evidence>
<feature type="compositionally biased region" description="Polar residues" evidence="1">
    <location>
        <begin position="24"/>
        <end position="34"/>
    </location>
</feature>
<dbReference type="AlphaFoldDB" id="A0A6J4IYW7"/>
<sequence length="167" mass="18365">CWSWSARRRPGSRRSAGWWPTGSGCRSPTPTTWWCSGPASRCRRSSSTTARRRSGSWRPPRSPTRWPRRAGCSPSAAARCWPPAPGRGWPGTRWCSCPPRCRPRRAGSASTGTARCFSATRGPSCGRCSRRGSRSMRRSRWPPSAPTTAPRTRSPTPCSPRSPPAGR</sequence>
<dbReference type="GO" id="GO:0004765">
    <property type="term" value="F:shikimate kinase activity"/>
    <property type="evidence" value="ECO:0007669"/>
    <property type="project" value="UniProtKB-EC"/>
</dbReference>
<name>A0A6J4IYW7_9ACTN</name>
<feature type="non-terminal residue" evidence="2">
    <location>
        <position position="167"/>
    </location>
</feature>
<accession>A0A6J4IYW7</accession>
<feature type="compositionally biased region" description="Low complexity" evidence="1">
    <location>
        <begin position="146"/>
        <end position="156"/>
    </location>
</feature>